<feature type="domain" description="DUF1648" evidence="2">
    <location>
        <begin position="17"/>
        <end position="61"/>
    </location>
</feature>
<dbReference type="GO" id="GO:0009636">
    <property type="term" value="P:response to toxic substance"/>
    <property type="evidence" value="ECO:0007669"/>
    <property type="project" value="TreeGrafter"/>
</dbReference>
<dbReference type="Pfam" id="PF07853">
    <property type="entry name" value="DUF1648"/>
    <property type="match status" value="1"/>
</dbReference>
<feature type="transmembrane region" description="Helical" evidence="1">
    <location>
        <begin position="126"/>
        <end position="142"/>
    </location>
</feature>
<evidence type="ECO:0000313" key="3">
    <source>
        <dbReference type="EMBL" id="MBF1415662.1"/>
    </source>
</evidence>
<accession>A0A930N6W4</accession>
<dbReference type="EMBL" id="JABZSQ010000188">
    <property type="protein sequence ID" value="MBF1415662.1"/>
    <property type="molecule type" value="Genomic_DNA"/>
</dbReference>
<keyword evidence="1" id="KW-1133">Transmembrane helix</keyword>
<dbReference type="PANTHER" id="PTHR37810:SF5">
    <property type="entry name" value="IMMUNITY PROTEIN SDPI"/>
    <property type="match status" value="1"/>
</dbReference>
<organism evidence="3 4">
    <name type="scientific">Prevotella histicola</name>
    <dbReference type="NCBI Taxonomy" id="470565"/>
    <lineage>
        <taxon>Bacteria</taxon>
        <taxon>Pseudomonadati</taxon>
        <taxon>Bacteroidota</taxon>
        <taxon>Bacteroidia</taxon>
        <taxon>Bacteroidales</taxon>
        <taxon>Prevotellaceae</taxon>
        <taxon>Prevotella</taxon>
    </lineage>
</organism>
<dbReference type="Proteomes" id="UP000757461">
    <property type="component" value="Unassembled WGS sequence"/>
</dbReference>
<evidence type="ECO:0000259" key="2">
    <source>
        <dbReference type="Pfam" id="PF07853"/>
    </source>
</evidence>
<evidence type="ECO:0000256" key="1">
    <source>
        <dbReference type="SAM" id="Phobius"/>
    </source>
</evidence>
<protein>
    <submittedName>
        <fullName evidence="3">DUF1648 domain-containing protein</fullName>
    </submittedName>
</protein>
<sequence length="156" mass="17394">MFINSRNMISRIISTAIVVVTSIIALMCALSGPDQIILHWNLSGDVDSYGPKYLILTLPIISFVIFLMMIAKEKTPSDRGSLRALMRTEQYNSKHAKVIRIITPLLLLAILYVTACSAGLFRMCTMIPFAIVILVAIIYIYMSHKSGHTEDGSMVR</sequence>
<dbReference type="PANTHER" id="PTHR37810">
    <property type="entry name" value="IMMUNITY PROTEIN SDPI"/>
    <property type="match status" value="1"/>
</dbReference>
<evidence type="ECO:0000313" key="4">
    <source>
        <dbReference type="Proteomes" id="UP000757461"/>
    </source>
</evidence>
<gene>
    <name evidence="3" type="ORF">HXN33_08805</name>
</gene>
<keyword evidence="1" id="KW-0472">Membrane</keyword>
<comment type="caution">
    <text evidence="3">The sequence shown here is derived from an EMBL/GenBank/DDBJ whole genome shotgun (WGS) entry which is preliminary data.</text>
</comment>
<feature type="transmembrane region" description="Helical" evidence="1">
    <location>
        <begin position="98"/>
        <end position="120"/>
    </location>
</feature>
<feature type="transmembrane region" description="Helical" evidence="1">
    <location>
        <begin position="53"/>
        <end position="71"/>
    </location>
</feature>
<proteinExistence type="predicted"/>
<name>A0A930N6W4_9BACT</name>
<feature type="transmembrane region" description="Helical" evidence="1">
    <location>
        <begin position="12"/>
        <end position="33"/>
    </location>
</feature>
<keyword evidence="1" id="KW-0812">Transmembrane</keyword>
<dbReference type="AlphaFoldDB" id="A0A930N6W4"/>
<dbReference type="InterPro" id="IPR012867">
    <property type="entry name" value="DUF1648"/>
</dbReference>
<reference evidence="3" key="1">
    <citation type="submission" date="2020-04" db="EMBL/GenBank/DDBJ databases">
        <title>Deep metagenomics examines the oral microbiome during advanced dental caries in children, revealing novel taxa and co-occurrences with host molecules.</title>
        <authorList>
            <person name="Baker J.L."/>
            <person name="Morton J.T."/>
            <person name="Dinis M."/>
            <person name="Alvarez R."/>
            <person name="Tran N.C."/>
            <person name="Knight R."/>
            <person name="Edlund A."/>
        </authorList>
    </citation>
    <scope>NUCLEOTIDE SEQUENCE</scope>
    <source>
        <strain evidence="3">JCVI_25_bin.9</strain>
    </source>
</reference>